<comment type="caution">
    <text evidence="1">The sequence shown here is derived from an EMBL/GenBank/DDBJ whole genome shotgun (WGS) entry which is preliminary data.</text>
</comment>
<reference evidence="1" key="1">
    <citation type="submission" date="2021-01" db="EMBL/GenBank/DDBJ databases">
        <authorList>
            <consortium name="Genoscope - CEA"/>
            <person name="William W."/>
        </authorList>
    </citation>
    <scope>NUCLEOTIDE SEQUENCE</scope>
</reference>
<sequence length="38" mass="4327">MLLSGGGSYDENGDGQKIGIWFELNNEFNEQKNIMITY</sequence>
<organism evidence="1 2">
    <name type="scientific">Paramecium octaurelia</name>
    <dbReference type="NCBI Taxonomy" id="43137"/>
    <lineage>
        <taxon>Eukaryota</taxon>
        <taxon>Sar</taxon>
        <taxon>Alveolata</taxon>
        <taxon>Ciliophora</taxon>
        <taxon>Intramacronucleata</taxon>
        <taxon>Oligohymenophorea</taxon>
        <taxon>Peniculida</taxon>
        <taxon>Parameciidae</taxon>
        <taxon>Paramecium</taxon>
    </lineage>
</organism>
<proteinExistence type="predicted"/>
<dbReference type="Proteomes" id="UP000683925">
    <property type="component" value="Unassembled WGS sequence"/>
</dbReference>
<accession>A0A8S1XAA0</accession>
<gene>
    <name evidence="1" type="ORF">POCTA_138.1.T1150042</name>
</gene>
<name>A0A8S1XAA0_PAROT</name>
<keyword evidence="2" id="KW-1185">Reference proteome</keyword>
<dbReference type="AlphaFoldDB" id="A0A8S1XAA0"/>
<dbReference type="EMBL" id="CAJJDP010000115">
    <property type="protein sequence ID" value="CAD8197731.1"/>
    <property type="molecule type" value="Genomic_DNA"/>
</dbReference>
<evidence type="ECO:0000313" key="2">
    <source>
        <dbReference type="Proteomes" id="UP000683925"/>
    </source>
</evidence>
<evidence type="ECO:0000313" key="1">
    <source>
        <dbReference type="EMBL" id="CAD8197731.1"/>
    </source>
</evidence>
<protein>
    <submittedName>
        <fullName evidence="1">Uncharacterized protein</fullName>
    </submittedName>
</protein>